<reference evidence="2" key="1">
    <citation type="submission" date="2023-03" db="UniProtKB">
        <authorList>
            <consortium name="EnsemblPlants"/>
        </authorList>
    </citation>
    <scope>IDENTIFICATION</scope>
</reference>
<sequence length="78" mass="8433">METRKTTTPLEELGSTGSQPRNQSPSGALPVPFLGSILGLVGSNPVETRTKLIRFYKRITKPNCLSLGQVRPTIPNAI</sequence>
<evidence type="ECO:0000313" key="2">
    <source>
        <dbReference type="EnsemblPlants" id="MELO3C011376.2.1"/>
    </source>
</evidence>
<accession>A0A9I9D0V9</accession>
<protein>
    <submittedName>
        <fullName evidence="2">Uncharacterized protein</fullName>
    </submittedName>
</protein>
<name>A0A9I9D0V9_CUCME</name>
<dbReference type="AlphaFoldDB" id="A0A9I9D0V9"/>
<feature type="region of interest" description="Disordered" evidence="1">
    <location>
        <begin position="1"/>
        <end position="28"/>
    </location>
</feature>
<evidence type="ECO:0000256" key="1">
    <source>
        <dbReference type="SAM" id="MobiDB-lite"/>
    </source>
</evidence>
<dbReference type="Gramene" id="MELO3C011376.2.1">
    <property type="protein sequence ID" value="MELO3C011376.2.1"/>
    <property type="gene ID" value="MELO3C011376.2"/>
</dbReference>
<dbReference type="EnsemblPlants" id="MELO3C011376.2.1">
    <property type="protein sequence ID" value="MELO3C011376.2.1"/>
    <property type="gene ID" value="MELO3C011376.2"/>
</dbReference>
<feature type="compositionally biased region" description="Polar residues" evidence="1">
    <location>
        <begin position="15"/>
        <end position="26"/>
    </location>
</feature>
<proteinExistence type="predicted"/>
<organism evidence="2">
    <name type="scientific">Cucumis melo</name>
    <name type="common">Muskmelon</name>
    <dbReference type="NCBI Taxonomy" id="3656"/>
    <lineage>
        <taxon>Eukaryota</taxon>
        <taxon>Viridiplantae</taxon>
        <taxon>Streptophyta</taxon>
        <taxon>Embryophyta</taxon>
        <taxon>Tracheophyta</taxon>
        <taxon>Spermatophyta</taxon>
        <taxon>Magnoliopsida</taxon>
        <taxon>eudicotyledons</taxon>
        <taxon>Gunneridae</taxon>
        <taxon>Pentapetalae</taxon>
        <taxon>rosids</taxon>
        <taxon>fabids</taxon>
        <taxon>Cucurbitales</taxon>
        <taxon>Cucurbitaceae</taxon>
        <taxon>Benincaseae</taxon>
        <taxon>Cucumis</taxon>
    </lineage>
</organism>